<organism evidence="3 4">
    <name type="scientific">Telmatocola sphagniphila</name>
    <dbReference type="NCBI Taxonomy" id="1123043"/>
    <lineage>
        <taxon>Bacteria</taxon>
        <taxon>Pseudomonadati</taxon>
        <taxon>Planctomycetota</taxon>
        <taxon>Planctomycetia</taxon>
        <taxon>Gemmatales</taxon>
        <taxon>Gemmataceae</taxon>
    </lineage>
</organism>
<dbReference type="Pfam" id="PF05193">
    <property type="entry name" value="Peptidase_M16_C"/>
    <property type="match status" value="1"/>
</dbReference>
<accession>A0A8E6EW85</accession>
<evidence type="ECO:0000313" key="4">
    <source>
        <dbReference type="Proteomes" id="UP000676194"/>
    </source>
</evidence>
<reference evidence="3" key="1">
    <citation type="submission" date="2021-05" db="EMBL/GenBank/DDBJ databases">
        <title>Complete genome sequence of the cellulolytic planctomycete Telmatocola sphagniphila SP2T and characterization of the first cellulase from planctomycetes.</title>
        <authorList>
            <person name="Rakitin A.L."/>
            <person name="Beletsky A.V."/>
            <person name="Naumoff D.G."/>
            <person name="Kulichevskaya I.S."/>
            <person name="Mardanov A.V."/>
            <person name="Ravin N.V."/>
            <person name="Dedysh S.N."/>
        </authorList>
    </citation>
    <scope>NUCLEOTIDE SEQUENCE</scope>
    <source>
        <strain evidence="3">SP2T</strain>
    </source>
</reference>
<dbReference type="Proteomes" id="UP000676194">
    <property type="component" value="Chromosome"/>
</dbReference>
<dbReference type="InterPro" id="IPR007863">
    <property type="entry name" value="Peptidase_M16_C"/>
</dbReference>
<dbReference type="Pfam" id="PF00675">
    <property type="entry name" value="Peptidase_M16"/>
    <property type="match status" value="1"/>
</dbReference>
<dbReference type="InterPro" id="IPR050361">
    <property type="entry name" value="MPP/UQCRC_Complex"/>
</dbReference>
<dbReference type="AlphaFoldDB" id="A0A8E6EW85"/>
<dbReference type="InterPro" id="IPR011249">
    <property type="entry name" value="Metalloenz_LuxS/M16"/>
</dbReference>
<dbReference type="EMBL" id="CP074694">
    <property type="protein sequence ID" value="QVL29861.1"/>
    <property type="molecule type" value="Genomic_DNA"/>
</dbReference>
<dbReference type="RefSeq" id="WP_213493743.1">
    <property type="nucleotide sequence ID" value="NZ_CP074694.1"/>
</dbReference>
<feature type="domain" description="Peptidase M16 C-terminal" evidence="2">
    <location>
        <begin position="170"/>
        <end position="339"/>
    </location>
</feature>
<sequence>MQQLIYTHILPNGMTLLAERLPHVRSAAFSFMVRAGGAYDPVDKLGLSGLLTDLITRGAGELDSRQFSDALDNLGVDRSESTGGINLHFGGVTLATNLTPALKLYADLLQRPHFPEEELEAVQALAIQDIQNLEDEPQSKVMVELRKNYYPDPLGRDQRGTEAGIEVAKIEDVRQHYAKHFHPSNVILAVAGDINWDMLRKDVETLFGGWKEQTPTAYPISPLTGLEAKYVHLQKDLDQTQIALIYPSVPLVHPDNYLARAAVGVLSLDMSSRLFMEVREKYGLCYSVYASYEAFQDRGSILAYAGSRPEKAQETFDRTLHELKRLPEGIEEEELQRVKVGLKASLIMRQESTGARVSSLTSDWYYLGRIRTLAEIQQAIDELNVSAILDHVKRFPPKGITVVTLGPQPLKV</sequence>
<gene>
    <name evidence="3" type="ORF">KIH39_13375</name>
</gene>
<dbReference type="InterPro" id="IPR011765">
    <property type="entry name" value="Pept_M16_N"/>
</dbReference>
<feature type="domain" description="Peptidase M16 N-terminal" evidence="1">
    <location>
        <begin position="18"/>
        <end position="157"/>
    </location>
</feature>
<evidence type="ECO:0000313" key="3">
    <source>
        <dbReference type="EMBL" id="QVL29861.1"/>
    </source>
</evidence>
<evidence type="ECO:0000259" key="2">
    <source>
        <dbReference type="Pfam" id="PF05193"/>
    </source>
</evidence>
<keyword evidence="4" id="KW-1185">Reference proteome</keyword>
<proteinExistence type="predicted"/>
<name>A0A8E6EW85_9BACT</name>
<dbReference type="PANTHER" id="PTHR11851">
    <property type="entry name" value="METALLOPROTEASE"/>
    <property type="match status" value="1"/>
</dbReference>
<evidence type="ECO:0000259" key="1">
    <source>
        <dbReference type="Pfam" id="PF00675"/>
    </source>
</evidence>
<dbReference type="KEGG" id="tsph:KIH39_13375"/>
<dbReference type="SUPFAM" id="SSF63411">
    <property type="entry name" value="LuxS/MPP-like metallohydrolase"/>
    <property type="match status" value="2"/>
</dbReference>
<dbReference type="Gene3D" id="3.30.830.10">
    <property type="entry name" value="Metalloenzyme, LuxS/M16 peptidase-like"/>
    <property type="match status" value="2"/>
</dbReference>
<dbReference type="GO" id="GO:0046872">
    <property type="term" value="F:metal ion binding"/>
    <property type="evidence" value="ECO:0007669"/>
    <property type="project" value="InterPro"/>
</dbReference>
<dbReference type="PANTHER" id="PTHR11851:SF219">
    <property type="entry name" value="HYPOTHETICAL ZINC PROTEASE"/>
    <property type="match status" value="1"/>
</dbReference>
<protein>
    <submittedName>
        <fullName evidence="3">Insulinase family protein</fullName>
    </submittedName>
</protein>